<dbReference type="PRINTS" id="PR00463">
    <property type="entry name" value="EP450I"/>
</dbReference>
<dbReference type="InterPro" id="IPR002401">
    <property type="entry name" value="Cyt_P450_E_grp-I"/>
</dbReference>
<reference evidence="2 3" key="1">
    <citation type="submission" date="2021-05" db="EMBL/GenBank/DDBJ databases">
        <title>Mycobacterium acidophilum sp. nov., an extremely acid-tolerant member of the genus Mycobacterium.</title>
        <authorList>
            <person name="Xia J."/>
        </authorList>
    </citation>
    <scope>NUCLEOTIDE SEQUENCE [LARGE SCALE GENOMIC DNA]</scope>
    <source>
        <strain evidence="2 3">M1</strain>
    </source>
</reference>
<keyword evidence="3" id="KW-1185">Reference proteome</keyword>
<dbReference type="InterPro" id="IPR050121">
    <property type="entry name" value="Cytochrome_P450_monoxygenase"/>
</dbReference>
<comment type="similarity">
    <text evidence="1">Belongs to the cytochrome P450 family.</text>
</comment>
<gene>
    <name evidence="2" type="ORF">KIH27_21545</name>
</gene>
<dbReference type="PANTHER" id="PTHR24305:SF166">
    <property type="entry name" value="CYTOCHROME P450 12A4, MITOCHONDRIAL-RELATED"/>
    <property type="match status" value="1"/>
</dbReference>
<dbReference type="SUPFAM" id="SSF48264">
    <property type="entry name" value="Cytochrome P450"/>
    <property type="match status" value="1"/>
</dbReference>
<dbReference type="Proteomes" id="UP001519535">
    <property type="component" value="Unassembled WGS sequence"/>
</dbReference>
<dbReference type="PANTHER" id="PTHR24305">
    <property type="entry name" value="CYTOCHROME P450"/>
    <property type="match status" value="1"/>
</dbReference>
<evidence type="ECO:0000256" key="1">
    <source>
        <dbReference type="ARBA" id="ARBA00010617"/>
    </source>
</evidence>
<accession>A0ABS5RQ71</accession>
<dbReference type="CDD" id="cd11053">
    <property type="entry name" value="CYP110-like"/>
    <property type="match status" value="1"/>
</dbReference>
<dbReference type="EMBL" id="JAHCLR010000088">
    <property type="protein sequence ID" value="MBS9536172.1"/>
    <property type="molecule type" value="Genomic_DNA"/>
</dbReference>
<evidence type="ECO:0000313" key="2">
    <source>
        <dbReference type="EMBL" id="MBS9536172.1"/>
    </source>
</evidence>
<dbReference type="Gene3D" id="1.10.630.10">
    <property type="entry name" value="Cytochrome P450"/>
    <property type="match status" value="1"/>
</dbReference>
<dbReference type="RefSeq" id="WP_214095000.1">
    <property type="nucleotide sequence ID" value="NZ_JAHCLR010000088.1"/>
</dbReference>
<dbReference type="InterPro" id="IPR036396">
    <property type="entry name" value="Cyt_P450_sf"/>
</dbReference>
<dbReference type="PRINTS" id="PR00385">
    <property type="entry name" value="P450"/>
</dbReference>
<dbReference type="Pfam" id="PF00067">
    <property type="entry name" value="p450"/>
    <property type="match status" value="1"/>
</dbReference>
<organism evidence="2 3">
    <name type="scientific">Mycolicibacter acidiphilus</name>
    <dbReference type="NCBI Taxonomy" id="2835306"/>
    <lineage>
        <taxon>Bacteria</taxon>
        <taxon>Bacillati</taxon>
        <taxon>Actinomycetota</taxon>
        <taxon>Actinomycetes</taxon>
        <taxon>Mycobacteriales</taxon>
        <taxon>Mycobacteriaceae</taxon>
        <taxon>Mycolicibacter</taxon>
    </lineage>
</organism>
<protein>
    <submittedName>
        <fullName evidence="2">Cytochrome P450</fullName>
    </submittedName>
</protein>
<sequence length="446" mass="48981">MSQILSGHPVAPPVRLPPTPRLPVIVQGLAFALWRRRFVESMSRRHGGAVTLNIPFVGPLIVVTDPLLAKKVFTASPDDLGNVRPNLSELLGSGSMLGLEGSTHRQRRRLVAPAFHGAHVESYVRIIEDETLHEIAAWPEGRPFATLPAMKRITLNVVLRTFLGGADSDLDEMRDVVPAFVSLASRLVTLPIPARTMGRHSPWGRLAELRRRYDACLDRIIATAQADPGFANRSDVLSRLVTSRYEDGSAMSRAEIGDEMLTLLAAGHESTAATLSWAFERLSRHPVILAAMVDEVATHGHELRRAVIREVQRCRTVVQMVGRRVVAPTVQVGDWVIPRGTSIGVGIAQIHTDPASYPDPNRFDPQRFLGVKPPTDRWMPYGGGARRCIGASFAELEMDVVLCTVLRHCTVETTGAADEKVRARGIAFTPRDGGRVTIRHRPKSPV</sequence>
<name>A0ABS5RQ71_9MYCO</name>
<proteinExistence type="inferred from homology"/>
<comment type="caution">
    <text evidence="2">The sequence shown here is derived from an EMBL/GenBank/DDBJ whole genome shotgun (WGS) entry which is preliminary data.</text>
</comment>
<evidence type="ECO:0000313" key="3">
    <source>
        <dbReference type="Proteomes" id="UP001519535"/>
    </source>
</evidence>
<dbReference type="InterPro" id="IPR001128">
    <property type="entry name" value="Cyt_P450"/>
</dbReference>